<dbReference type="Gene3D" id="3.10.580.10">
    <property type="entry name" value="CBS-domain"/>
    <property type="match status" value="1"/>
</dbReference>
<reference evidence="2 3" key="1">
    <citation type="submission" date="2024-06" db="EMBL/GenBank/DDBJ databases">
        <title>Sorghum-associated microbial communities from plants grown in Nebraska, USA.</title>
        <authorList>
            <person name="Schachtman D."/>
        </authorList>
    </citation>
    <scope>NUCLEOTIDE SEQUENCE [LARGE SCALE GENOMIC DNA]</scope>
    <source>
        <strain evidence="2 3">736</strain>
    </source>
</reference>
<dbReference type="SUPFAM" id="SSF54631">
    <property type="entry name" value="CBS-domain pair"/>
    <property type="match status" value="1"/>
</dbReference>
<dbReference type="RefSeq" id="WP_235616378.1">
    <property type="nucleotide sequence ID" value="NZ_CP073713.1"/>
</dbReference>
<dbReference type="InterPro" id="IPR000644">
    <property type="entry name" value="CBS_dom"/>
</dbReference>
<comment type="caution">
    <text evidence="2">The sequence shown here is derived from an EMBL/GenBank/DDBJ whole genome shotgun (WGS) entry which is preliminary data.</text>
</comment>
<dbReference type="EMBL" id="JBEPSB010000017">
    <property type="protein sequence ID" value="MET4562123.1"/>
    <property type="molecule type" value="Genomic_DNA"/>
</dbReference>
<gene>
    <name evidence="2" type="ORF">ABIA69_003308</name>
</gene>
<feature type="domain" description="CBS" evidence="1">
    <location>
        <begin position="101"/>
        <end position="152"/>
    </location>
</feature>
<name>A0ABV2PME4_9BACI</name>
<dbReference type="Pfam" id="PF00571">
    <property type="entry name" value="CBS"/>
    <property type="match status" value="1"/>
</dbReference>
<sequence>MTRLVTQNSDRFLTAFNRIDHRLRDIVGAKDFMPFYRLIDQAKKKDVLVRKYEDDLRSYADLRNAIVHHRTSMEYVIAEPHVDVVERIEYMDATLAKPTLVGQMFRKKVHVFQERDSLKHVLKVIRTRKFTQFPVYHKDQFKGLITTVGIANWLATMMGGNQIPKQVPTLHDILLHEKNRVNYKFVSRYITIYEAEEIFKQGVERGRRFEALLITEHGKAQQKLMGIVTPLDIMKVD</sequence>
<evidence type="ECO:0000313" key="3">
    <source>
        <dbReference type="Proteomes" id="UP001549363"/>
    </source>
</evidence>
<dbReference type="InterPro" id="IPR046342">
    <property type="entry name" value="CBS_dom_sf"/>
</dbReference>
<protein>
    <submittedName>
        <fullName evidence="2">Transcriptional regulator</fullName>
    </submittedName>
</protein>
<keyword evidence="3" id="KW-1185">Reference proteome</keyword>
<organism evidence="2 3">
    <name type="scientific">Lysinibacillus parviboronicapiens</name>
    <dbReference type="NCBI Taxonomy" id="436516"/>
    <lineage>
        <taxon>Bacteria</taxon>
        <taxon>Bacillati</taxon>
        <taxon>Bacillota</taxon>
        <taxon>Bacilli</taxon>
        <taxon>Bacillales</taxon>
        <taxon>Bacillaceae</taxon>
        <taxon>Lysinibacillus</taxon>
    </lineage>
</organism>
<evidence type="ECO:0000313" key="2">
    <source>
        <dbReference type="EMBL" id="MET4562123.1"/>
    </source>
</evidence>
<accession>A0ABV2PME4</accession>
<proteinExistence type="predicted"/>
<dbReference type="Proteomes" id="UP001549363">
    <property type="component" value="Unassembled WGS sequence"/>
</dbReference>
<evidence type="ECO:0000259" key="1">
    <source>
        <dbReference type="Pfam" id="PF00571"/>
    </source>
</evidence>